<evidence type="ECO:0000313" key="14">
    <source>
        <dbReference type="EMBL" id="GAA5806471.1"/>
    </source>
</evidence>
<comment type="function">
    <text evidence="10">Acts as a component of the essential kinetochore-associated NDC80 complex, which is required for chromosome segregation and spindle checkpoint activity.</text>
</comment>
<evidence type="ECO:0000256" key="5">
    <source>
        <dbReference type="ARBA" id="ARBA00022838"/>
    </source>
</evidence>
<keyword evidence="15" id="KW-1185">Reference proteome</keyword>
<keyword evidence="7 10" id="KW-0539">Nucleus</keyword>
<keyword evidence="6 11" id="KW-0175">Coiled coil</keyword>
<evidence type="ECO:0000256" key="6">
    <source>
        <dbReference type="ARBA" id="ARBA00023054"/>
    </source>
</evidence>
<accession>A0ABP9YHQ0</accession>
<sequence>MSNKKNKTGLPESSGTRKRPPVNNYENPIKRQQLFNRLSSGSTNVMNESLGPQRTAEQMGSSTTPVLNKQSELLDKLRKELESTPHDEPAPKYNVDLKVVKDSDTQRKYLTSLLEYLTTVHYDGSRPTSTRSLTSGQFQQIFKFLIHRVMPERVPKPKFEDEVLDVIRELEYPLLSMISPSSLKSIGALHTNPAFFALLFWLSDYCKTGDYVKEKLEGVSDEPTQIDQVFYNYATECYNAYMSGSDDISVQNRKFNSTCDAILKERQAELERVYSSIEAMENDLEMADRGKDLLTQERTRREELNKDITKFRNYISRLEAKDQKYENLNHRVQEEVNRIISECRSMKEEMARIKEYWDTKGITIEKIKQCIEDRAELEKEINRVTGEYEETENELVQLESEIIQIRKEIEISVDEYNENCTENMVHLIYNNDANSSEDMLNIDIKNQVMPNLINKEAKLNFDMNKAIEDTTVARSSLSELTEKLKLQEKELKEQRELLLRRQHAAKQARETENNIENEHNIIRANNEQRRLKARAESIASLDKTKNLVQDKKMKLIEVEQQTREQKTKVEGELETFIAEVSLGVKNMKVQDAEEQQLIIAKVDKAIEKLNTKQ</sequence>
<comment type="subcellular location">
    <subcellularLocation>
        <location evidence="10">Chromosome</location>
        <location evidence="10">Centromere</location>
        <location evidence="10">Kinetochore</location>
    </subcellularLocation>
    <subcellularLocation>
        <location evidence="10">Nucleus</location>
    </subcellularLocation>
</comment>
<evidence type="ECO:0000256" key="4">
    <source>
        <dbReference type="ARBA" id="ARBA00022776"/>
    </source>
</evidence>
<dbReference type="Gene3D" id="1.10.418.30">
    <property type="entry name" value="Ncd80 complex, Ncd80 subunit"/>
    <property type="match status" value="1"/>
</dbReference>
<dbReference type="PANTHER" id="PTHR10643:SF2">
    <property type="entry name" value="KINETOCHORE PROTEIN NDC80 HOMOLOG"/>
    <property type="match status" value="1"/>
</dbReference>
<dbReference type="Proteomes" id="UP001476247">
    <property type="component" value="Unassembled WGS sequence"/>
</dbReference>
<keyword evidence="4 10" id="KW-0498">Mitosis</keyword>
<keyword evidence="3 10" id="KW-0132">Cell division</keyword>
<comment type="similarity">
    <text evidence="1 10">Belongs to the NDC80/HEC1 family.</text>
</comment>
<feature type="compositionally biased region" description="Polar residues" evidence="12">
    <location>
        <begin position="33"/>
        <end position="68"/>
    </location>
</feature>
<evidence type="ECO:0000256" key="8">
    <source>
        <dbReference type="ARBA" id="ARBA00023306"/>
    </source>
</evidence>
<dbReference type="InterPro" id="IPR005550">
    <property type="entry name" value="Kinetochore_Ndc80"/>
</dbReference>
<feature type="region of interest" description="Disordered" evidence="12">
    <location>
        <begin position="1"/>
        <end position="68"/>
    </location>
</feature>
<dbReference type="Pfam" id="PF03801">
    <property type="entry name" value="Ndc80_HEC"/>
    <property type="match status" value="1"/>
</dbReference>
<evidence type="ECO:0000256" key="2">
    <source>
        <dbReference type="ARBA" id="ARBA00022454"/>
    </source>
</evidence>
<feature type="coiled-coil region" evidence="11">
    <location>
        <begin position="263"/>
        <end position="415"/>
    </location>
</feature>
<proteinExistence type="inferred from homology"/>
<evidence type="ECO:0000256" key="11">
    <source>
        <dbReference type="SAM" id="Coils"/>
    </source>
</evidence>
<keyword evidence="5 10" id="KW-0995">Kinetochore</keyword>
<evidence type="ECO:0000256" key="1">
    <source>
        <dbReference type="ARBA" id="ARBA00007050"/>
    </source>
</evidence>
<evidence type="ECO:0000313" key="15">
    <source>
        <dbReference type="Proteomes" id="UP001476247"/>
    </source>
</evidence>
<comment type="subunit">
    <text evidence="10">Component of the NDC80 complex.</text>
</comment>
<gene>
    <name evidence="14" type="ORF">HPULCUR_012005</name>
</gene>
<feature type="domain" description="Kinetochore protein Ndc80 CH" evidence="13">
    <location>
        <begin position="83"/>
        <end position="207"/>
    </location>
</feature>
<evidence type="ECO:0000259" key="13">
    <source>
        <dbReference type="Pfam" id="PF03801"/>
    </source>
</evidence>
<reference evidence="14 15" key="1">
    <citation type="submission" date="2024-04" db="EMBL/GenBank/DDBJ databases">
        <title>genome sequences of Mucor flavus KT1a and Helicostylum pulchrum KT1b strains isolation_sourced from the surface of a dry-aged beef.</title>
        <authorList>
            <person name="Toyotome T."/>
            <person name="Hosono M."/>
            <person name="Torimaru M."/>
            <person name="Fukuda K."/>
            <person name="Mikami N."/>
        </authorList>
    </citation>
    <scope>NUCLEOTIDE SEQUENCE [LARGE SCALE GENOMIC DNA]</scope>
    <source>
        <strain evidence="14 15">KT1b</strain>
    </source>
</reference>
<feature type="coiled-coil region" evidence="11">
    <location>
        <begin position="474"/>
        <end position="561"/>
    </location>
</feature>
<dbReference type="Gene3D" id="6.10.250.1950">
    <property type="match status" value="1"/>
</dbReference>
<evidence type="ECO:0000256" key="3">
    <source>
        <dbReference type="ARBA" id="ARBA00022618"/>
    </source>
</evidence>
<keyword evidence="2 10" id="KW-0158">Chromosome</keyword>
<dbReference type="InterPro" id="IPR055260">
    <property type="entry name" value="Ndc80_CH"/>
</dbReference>
<name>A0ABP9YHQ0_9FUNG</name>
<evidence type="ECO:0000256" key="10">
    <source>
        <dbReference type="RuleBase" id="RU368072"/>
    </source>
</evidence>
<evidence type="ECO:0000256" key="9">
    <source>
        <dbReference type="ARBA" id="ARBA00023328"/>
    </source>
</evidence>
<dbReference type="PANTHER" id="PTHR10643">
    <property type="entry name" value="KINETOCHORE PROTEIN NDC80"/>
    <property type="match status" value="1"/>
</dbReference>
<evidence type="ECO:0000256" key="12">
    <source>
        <dbReference type="SAM" id="MobiDB-lite"/>
    </source>
</evidence>
<dbReference type="InterPro" id="IPR038273">
    <property type="entry name" value="Ndc80_sf"/>
</dbReference>
<keyword evidence="8 10" id="KW-0131">Cell cycle</keyword>
<keyword evidence="9 10" id="KW-0137">Centromere</keyword>
<dbReference type="EMBL" id="BAABUJ010000066">
    <property type="protein sequence ID" value="GAA5806471.1"/>
    <property type="molecule type" value="Genomic_DNA"/>
</dbReference>
<comment type="caution">
    <text evidence="14">The sequence shown here is derived from an EMBL/GenBank/DDBJ whole genome shotgun (WGS) entry which is preliminary data.</text>
</comment>
<protein>
    <recommendedName>
        <fullName evidence="10">Kinetochore protein NDC80</fullName>
    </recommendedName>
</protein>
<organism evidence="14 15">
    <name type="scientific">Helicostylum pulchrum</name>
    <dbReference type="NCBI Taxonomy" id="562976"/>
    <lineage>
        <taxon>Eukaryota</taxon>
        <taxon>Fungi</taxon>
        <taxon>Fungi incertae sedis</taxon>
        <taxon>Mucoromycota</taxon>
        <taxon>Mucoromycotina</taxon>
        <taxon>Mucoromycetes</taxon>
        <taxon>Mucorales</taxon>
        <taxon>Mucorineae</taxon>
        <taxon>Mucoraceae</taxon>
        <taxon>Helicostylum</taxon>
    </lineage>
</organism>
<evidence type="ECO:0000256" key="7">
    <source>
        <dbReference type="ARBA" id="ARBA00023242"/>
    </source>
</evidence>